<feature type="domain" description="Protein kinase" evidence="1">
    <location>
        <begin position="1"/>
        <end position="204"/>
    </location>
</feature>
<proteinExistence type="predicted"/>
<dbReference type="PROSITE" id="PS50011">
    <property type="entry name" value="PROTEIN_KINASE_DOM"/>
    <property type="match status" value="1"/>
</dbReference>
<dbReference type="GO" id="GO:0004672">
    <property type="term" value="F:protein kinase activity"/>
    <property type="evidence" value="ECO:0007669"/>
    <property type="project" value="InterPro"/>
</dbReference>
<evidence type="ECO:0000259" key="1">
    <source>
        <dbReference type="PROSITE" id="PS50011"/>
    </source>
</evidence>
<dbReference type="PANTHER" id="PTHR27006">
    <property type="entry name" value="PROMASTIGOTE SURFACE ANTIGEN PROTEIN PSA"/>
    <property type="match status" value="1"/>
</dbReference>
<dbReference type="EMBL" id="JAKOGI010001452">
    <property type="protein sequence ID" value="KAJ8425551.1"/>
    <property type="molecule type" value="Genomic_DNA"/>
</dbReference>
<dbReference type="InterPro" id="IPR011009">
    <property type="entry name" value="Kinase-like_dom_sf"/>
</dbReference>
<name>A0A9Q1GUC7_9CARY</name>
<reference evidence="2" key="1">
    <citation type="submission" date="2022-04" db="EMBL/GenBank/DDBJ databases">
        <title>Carnegiea gigantea Genome sequencing and assembly v2.</title>
        <authorList>
            <person name="Copetti D."/>
            <person name="Sanderson M.J."/>
            <person name="Burquez A."/>
            <person name="Wojciechowski M.F."/>
        </authorList>
    </citation>
    <scope>NUCLEOTIDE SEQUENCE</scope>
    <source>
        <strain evidence="2">SGP5-SGP5p</strain>
        <tissue evidence="2">Aerial part</tissue>
    </source>
</reference>
<dbReference type="Proteomes" id="UP001153076">
    <property type="component" value="Unassembled WGS sequence"/>
</dbReference>
<dbReference type="OrthoDB" id="1162088at2759"/>
<dbReference type="AlphaFoldDB" id="A0A9Q1GUC7"/>
<dbReference type="Pfam" id="PF00069">
    <property type="entry name" value="Pkinase"/>
    <property type="match status" value="1"/>
</dbReference>
<comment type="caution">
    <text evidence="2">The sequence shown here is derived from an EMBL/GenBank/DDBJ whole genome shotgun (WGS) entry which is preliminary data.</text>
</comment>
<protein>
    <recommendedName>
        <fullName evidence="1">Protein kinase domain-containing protein</fullName>
    </recommendedName>
</protein>
<dbReference type="Gene3D" id="3.30.200.20">
    <property type="entry name" value="Phosphorylase Kinase, domain 1"/>
    <property type="match status" value="1"/>
</dbReference>
<dbReference type="Gene3D" id="1.10.510.10">
    <property type="entry name" value="Transferase(Phosphotransferase) domain 1"/>
    <property type="match status" value="1"/>
</dbReference>
<sequence length="204" mass="23943">MPTAVRAWGVIPPRGFLYTSSMEPFYPNKKKTIEFGNRENVRNLMSKEDEKGRPTMNSIILRLAGHSANKEMEFKNEVQLVARVHHKNLVRLLGFCLEHLDWEARYSIIEGIAYGMLYLHKESQLGIIYRHIKASNIFFLKTREELPKLWLLTECYRPKHAISWTFGYMATEYGRHEKISIKINVFSFGVLTVEMMSEKRNNRS</sequence>
<evidence type="ECO:0000313" key="3">
    <source>
        <dbReference type="Proteomes" id="UP001153076"/>
    </source>
</evidence>
<dbReference type="GO" id="GO:0005524">
    <property type="term" value="F:ATP binding"/>
    <property type="evidence" value="ECO:0007669"/>
    <property type="project" value="InterPro"/>
</dbReference>
<dbReference type="PANTHER" id="PTHR27006:SF606">
    <property type="entry name" value="INTERLEUKIN-1 RECEPTOR-ASSOCIATED KINASE 4"/>
    <property type="match status" value="1"/>
</dbReference>
<accession>A0A9Q1GUC7</accession>
<evidence type="ECO:0000313" key="2">
    <source>
        <dbReference type="EMBL" id="KAJ8425551.1"/>
    </source>
</evidence>
<dbReference type="InterPro" id="IPR000719">
    <property type="entry name" value="Prot_kinase_dom"/>
</dbReference>
<dbReference type="SUPFAM" id="SSF56112">
    <property type="entry name" value="Protein kinase-like (PK-like)"/>
    <property type="match status" value="1"/>
</dbReference>
<keyword evidence="3" id="KW-1185">Reference proteome</keyword>
<organism evidence="2 3">
    <name type="scientific">Carnegiea gigantea</name>
    <dbReference type="NCBI Taxonomy" id="171969"/>
    <lineage>
        <taxon>Eukaryota</taxon>
        <taxon>Viridiplantae</taxon>
        <taxon>Streptophyta</taxon>
        <taxon>Embryophyta</taxon>
        <taxon>Tracheophyta</taxon>
        <taxon>Spermatophyta</taxon>
        <taxon>Magnoliopsida</taxon>
        <taxon>eudicotyledons</taxon>
        <taxon>Gunneridae</taxon>
        <taxon>Pentapetalae</taxon>
        <taxon>Caryophyllales</taxon>
        <taxon>Cactineae</taxon>
        <taxon>Cactaceae</taxon>
        <taxon>Cactoideae</taxon>
        <taxon>Echinocereeae</taxon>
        <taxon>Carnegiea</taxon>
    </lineage>
</organism>
<gene>
    <name evidence="2" type="ORF">Cgig2_033066</name>
</gene>